<evidence type="ECO:0000256" key="7">
    <source>
        <dbReference type="ARBA" id="ARBA00022833"/>
    </source>
</evidence>
<dbReference type="InterPro" id="IPR019734">
    <property type="entry name" value="TPR_rpt"/>
</dbReference>
<dbReference type="GO" id="GO:0006508">
    <property type="term" value="P:proteolysis"/>
    <property type="evidence" value="ECO:0007669"/>
    <property type="project" value="UniProtKB-KW"/>
</dbReference>
<feature type="transmembrane region" description="Helical" evidence="12">
    <location>
        <begin position="183"/>
        <end position="204"/>
    </location>
</feature>
<evidence type="ECO:0000259" key="13">
    <source>
        <dbReference type="Pfam" id="PF01435"/>
    </source>
</evidence>
<evidence type="ECO:0000256" key="4">
    <source>
        <dbReference type="ARBA" id="ARBA00022692"/>
    </source>
</evidence>
<dbReference type="PROSITE" id="PS50005">
    <property type="entry name" value="TPR"/>
    <property type="match status" value="1"/>
</dbReference>
<comment type="cofactor">
    <cofactor evidence="1">
        <name>Zn(2+)</name>
        <dbReference type="ChEBI" id="CHEBI:29105"/>
    </cofactor>
</comment>
<dbReference type="SUPFAM" id="SSF48452">
    <property type="entry name" value="TPR-like"/>
    <property type="match status" value="1"/>
</dbReference>
<dbReference type="PANTHER" id="PTHR43221">
    <property type="entry name" value="PROTEASE HTPX"/>
    <property type="match status" value="1"/>
</dbReference>
<dbReference type="EC" id="3.4.24.-" evidence="14"/>
<evidence type="ECO:0000256" key="9">
    <source>
        <dbReference type="ARBA" id="ARBA00023049"/>
    </source>
</evidence>
<keyword evidence="11" id="KW-0802">TPR repeat</keyword>
<dbReference type="PANTHER" id="PTHR43221:SF2">
    <property type="entry name" value="PROTEASE HTPX HOMOLOG"/>
    <property type="match status" value="1"/>
</dbReference>
<evidence type="ECO:0000256" key="3">
    <source>
        <dbReference type="ARBA" id="ARBA00022670"/>
    </source>
</evidence>
<feature type="repeat" description="TPR" evidence="11">
    <location>
        <begin position="478"/>
        <end position="511"/>
    </location>
</feature>
<keyword evidence="8 12" id="KW-1133">Transmembrane helix</keyword>
<keyword evidence="7" id="KW-0862">Zinc</keyword>
<feature type="transmembrane region" description="Helical" evidence="12">
    <location>
        <begin position="31"/>
        <end position="50"/>
    </location>
</feature>
<proteinExistence type="predicted"/>
<feature type="transmembrane region" description="Helical" evidence="12">
    <location>
        <begin position="70"/>
        <end position="88"/>
    </location>
</feature>
<dbReference type="EMBL" id="JAPHEH010000001">
    <property type="protein sequence ID" value="MDG4475111.1"/>
    <property type="molecule type" value="Genomic_DNA"/>
</dbReference>
<accession>A0A9X4MCU5</accession>
<keyword evidence="4 12" id="KW-0812">Transmembrane</keyword>
<evidence type="ECO:0000256" key="10">
    <source>
        <dbReference type="ARBA" id="ARBA00023136"/>
    </source>
</evidence>
<evidence type="ECO:0000256" key="5">
    <source>
        <dbReference type="ARBA" id="ARBA00022723"/>
    </source>
</evidence>
<keyword evidence="5" id="KW-0479">Metal-binding</keyword>
<comment type="caution">
    <text evidence="14">The sequence shown here is derived from an EMBL/GenBank/DDBJ whole genome shotgun (WGS) entry which is preliminary data.</text>
</comment>
<dbReference type="Gene3D" id="3.30.2010.10">
    <property type="entry name" value="Metalloproteases ('zincins'), catalytic domain"/>
    <property type="match status" value="1"/>
</dbReference>
<evidence type="ECO:0000256" key="8">
    <source>
        <dbReference type="ARBA" id="ARBA00022989"/>
    </source>
</evidence>
<name>A0A9X4MCU5_9BACT</name>
<dbReference type="CDD" id="cd07345">
    <property type="entry name" value="M48A_Ste24p-like"/>
    <property type="match status" value="1"/>
</dbReference>
<dbReference type="AlphaFoldDB" id="A0A9X4MCU5"/>
<dbReference type="Pfam" id="PF01435">
    <property type="entry name" value="Peptidase_M48"/>
    <property type="match status" value="1"/>
</dbReference>
<keyword evidence="3" id="KW-0645">Protease</keyword>
<keyword evidence="2" id="KW-1003">Cell membrane</keyword>
<evidence type="ECO:0000256" key="1">
    <source>
        <dbReference type="ARBA" id="ARBA00001947"/>
    </source>
</evidence>
<evidence type="ECO:0000256" key="6">
    <source>
        <dbReference type="ARBA" id="ARBA00022801"/>
    </source>
</evidence>
<evidence type="ECO:0000256" key="2">
    <source>
        <dbReference type="ARBA" id="ARBA00022475"/>
    </source>
</evidence>
<feature type="domain" description="Peptidase M48" evidence="13">
    <location>
        <begin position="248"/>
        <end position="397"/>
    </location>
</feature>
<organism evidence="14 15">
    <name type="scientific">Thiovibrio frasassiensis</name>
    <dbReference type="NCBI Taxonomy" id="2984131"/>
    <lineage>
        <taxon>Bacteria</taxon>
        <taxon>Pseudomonadati</taxon>
        <taxon>Thermodesulfobacteriota</taxon>
        <taxon>Desulfobulbia</taxon>
        <taxon>Desulfobulbales</taxon>
        <taxon>Thiovibrionaceae</taxon>
        <taxon>Thiovibrio</taxon>
    </lineage>
</organism>
<keyword evidence="9 14" id="KW-0482">Metalloprotease</keyword>
<dbReference type="InterPro" id="IPR050083">
    <property type="entry name" value="HtpX_protease"/>
</dbReference>
<dbReference type="RefSeq" id="WP_307632087.1">
    <property type="nucleotide sequence ID" value="NZ_JAPHEH010000001.1"/>
</dbReference>
<dbReference type="GO" id="GO:0004222">
    <property type="term" value="F:metalloendopeptidase activity"/>
    <property type="evidence" value="ECO:0007669"/>
    <property type="project" value="InterPro"/>
</dbReference>
<evidence type="ECO:0000256" key="11">
    <source>
        <dbReference type="PROSITE-ProRule" id="PRU00339"/>
    </source>
</evidence>
<reference evidence="14" key="1">
    <citation type="journal article" date="2022" name="bioRxiv">
        <title>Thiovibrio frasassiensisgen. nov., sp. nov., an autotrophic, elemental sulfur disproportionating bacterium isolated from sulfidic karst sediment, and proposal of Thiovibrionaceae fam. nov.</title>
        <authorList>
            <person name="Aronson H."/>
            <person name="Thomas C."/>
            <person name="Bhattacharyya M."/>
            <person name="Eckstein S."/>
            <person name="Jensen S."/>
            <person name="Barco R."/>
            <person name="Macalady J."/>
            <person name="Amend J."/>
        </authorList>
    </citation>
    <scope>NUCLEOTIDE SEQUENCE</scope>
    <source>
        <strain evidence="14">RS19-109</strain>
    </source>
</reference>
<evidence type="ECO:0000313" key="15">
    <source>
        <dbReference type="Proteomes" id="UP001154240"/>
    </source>
</evidence>
<feature type="transmembrane region" description="Helical" evidence="12">
    <location>
        <begin position="143"/>
        <end position="163"/>
    </location>
</feature>
<keyword evidence="6 14" id="KW-0378">Hydrolase</keyword>
<keyword evidence="15" id="KW-1185">Reference proteome</keyword>
<gene>
    <name evidence="14" type="ORF">OLX77_02925</name>
</gene>
<dbReference type="Proteomes" id="UP001154240">
    <property type="component" value="Unassembled WGS sequence"/>
</dbReference>
<keyword evidence="10 12" id="KW-0472">Membrane</keyword>
<dbReference type="InterPro" id="IPR011990">
    <property type="entry name" value="TPR-like_helical_dom_sf"/>
</dbReference>
<feature type="transmembrane region" description="Helical" evidence="12">
    <location>
        <begin position="100"/>
        <end position="122"/>
    </location>
</feature>
<dbReference type="GO" id="GO:0046872">
    <property type="term" value="F:metal ion binding"/>
    <property type="evidence" value="ECO:0007669"/>
    <property type="project" value="UniProtKB-KW"/>
</dbReference>
<sequence>MYNNLIYLLVVILILTTGGVPEQPQIPWPVVLLLFCAKGVLFSQLARYFFRRNPDNTAARYLAAEQRLSILAIVFLAVDIFLLEGGYYLSLLPLTKELPILGHLAGIMVFFGYLCLLWLAALPSYKEIFSRALTARSFVAANLKINLAILLPWLIISIFFDLLQLAPFPQMQEFLASPWGEPILMLLSLFGLIFFLPLAIVRLWRCTPLPPGPARQRIEDFCRSQQLRFADILLWPLFEGRMLTAGVIGLNRRFRYLLVTPALLESTTPEEMEAVMAHELGHVKHFHLQLYLFLFLGFGLLTQVSGAPIILLLLSSELFYRLIPLSGKSPETILALASAAILFALMLGYFRFVFGFFMRNFERQADLHAMAAMGHASPLIRVFEKIALLSGNIRDLPSWHHFGLGQRIDYLHRCEKNPAEIARHHRKVHLALLCYTIVILAGGFAAWRMPQDLLGETPKARFAEALIRQKIREQPDKSLWFQVLGDLQYTRNQEHAARTSYEQALRLDPANTEALNNLAWLLLTAQDPALRNPARALPLAEKAAAKEKTPMVLDTLATAHWANGNLQEALALETEALARARMHQDFYLGQMEKFRTSQYSSSTLFPEAGQSSVTP</sequence>
<feature type="transmembrane region" description="Helical" evidence="12">
    <location>
        <begin position="290"/>
        <end position="313"/>
    </location>
</feature>
<dbReference type="Gene3D" id="1.25.40.10">
    <property type="entry name" value="Tetratricopeptide repeat domain"/>
    <property type="match status" value="1"/>
</dbReference>
<protein>
    <submittedName>
        <fullName evidence="14">M48 family metalloprotease</fullName>
        <ecNumber evidence="14">3.4.24.-</ecNumber>
    </submittedName>
</protein>
<feature type="transmembrane region" description="Helical" evidence="12">
    <location>
        <begin position="430"/>
        <end position="449"/>
    </location>
</feature>
<feature type="transmembrane region" description="Helical" evidence="12">
    <location>
        <begin position="333"/>
        <end position="354"/>
    </location>
</feature>
<dbReference type="InterPro" id="IPR001915">
    <property type="entry name" value="Peptidase_M48"/>
</dbReference>
<evidence type="ECO:0000313" key="14">
    <source>
        <dbReference type="EMBL" id="MDG4475111.1"/>
    </source>
</evidence>
<reference evidence="14" key="2">
    <citation type="submission" date="2022-10" db="EMBL/GenBank/DDBJ databases">
        <authorList>
            <person name="Aronson H.S."/>
        </authorList>
    </citation>
    <scope>NUCLEOTIDE SEQUENCE</scope>
    <source>
        <strain evidence="14">RS19-109</strain>
    </source>
</reference>
<evidence type="ECO:0000256" key="12">
    <source>
        <dbReference type="SAM" id="Phobius"/>
    </source>
</evidence>